<dbReference type="InterPro" id="IPR036365">
    <property type="entry name" value="PGBD-like_sf"/>
</dbReference>
<feature type="signal peptide" evidence="1">
    <location>
        <begin position="1"/>
        <end position="24"/>
    </location>
</feature>
<dbReference type="Pfam" id="PF08486">
    <property type="entry name" value="SpoIID"/>
    <property type="match status" value="1"/>
</dbReference>
<organism evidence="4 5">
    <name type="scientific">Candidatus Magasanikbacteria bacterium CG10_big_fil_rev_8_21_14_0_10_40_10</name>
    <dbReference type="NCBI Taxonomy" id="1974648"/>
    <lineage>
        <taxon>Bacteria</taxon>
        <taxon>Candidatus Magasanikiibacteriota</taxon>
    </lineage>
</organism>
<dbReference type="InterPro" id="IPR013693">
    <property type="entry name" value="SpoIID/LytB_N"/>
</dbReference>
<dbReference type="Pfam" id="PF01471">
    <property type="entry name" value="PG_binding_1"/>
    <property type="match status" value="1"/>
</dbReference>
<feature type="chain" id="PRO_5015005811" description="Sporulation stage II protein D amidase enhancer LytB N-terminal domain-containing protein" evidence="1">
    <location>
        <begin position="25"/>
        <end position="577"/>
    </location>
</feature>
<evidence type="ECO:0000313" key="5">
    <source>
        <dbReference type="Proteomes" id="UP000231183"/>
    </source>
</evidence>
<keyword evidence="1" id="KW-0732">Signal</keyword>
<dbReference type="Gene3D" id="1.10.101.10">
    <property type="entry name" value="PGBD-like superfamily/PGBD"/>
    <property type="match status" value="1"/>
</dbReference>
<evidence type="ECO:0000313" key="4">
    <source>
        <dbReference type="EMBL" id="PIT87051.1"/>
    </source>
</evidence>
<gene>
    <name evidence="4" type="ORF">COU31_05200</name>
</gene>
<comment type="caution">
    <text evidence="4">The sequence shown here is derived from an EMBL/GenBank/DDBJ whole genome shotgun (WGS) entry which is preliminary data.</text>
</comment>
<evidence type="ECO:0000256" key="1">
    <source>
        <dbReference type="SAM" id="SignalP"/>
    </source>
</evidence>
<proteinExistence type="predicted"/>
<sequence length="577" mass="63502">MKKISFLFLSLLLAGVLGANSAQALDFEAPEIKDAGYSAQYNSQSVADPIKLTVGQIMEVSIKFKNTGAKDWSASGYNYVSVYTINEKYRSSIFVDSGWLANNQPAKLIANTKVGQVGEFKIRLKAPNKIGSYKEDFYLAVENASWIKGGYFYLKIEVSAGATASVGNAVGATASQTASSFRFTSEMEAGDYGNQVSELQKLLTQTGQYKYGQITGTFGPITEQAVKNFQKDNKISPQSGVVGPLTLGALNKILTQEKPASIQPVSAPTTVEAIASAVAGESASSSKELIKEPNIKVGLYQAKGEVVFTSPYPYMVYAQKDYQVLLPPNTPAKLSYLNGQYIFKSSVWDFESDKNIRLVALEPNYYFTITNYTRTLSYRPNINYNSYHGNLELKNLSGSLGVYVINELPLDSYLAGIAETGNTSPPEYIKALLVAARSYAYVKINKTKTVYDRGFDVYASTVDQLYLGYTSEKELPNMAKQAEATFGELVTYQGEPVTTPYFGHSDGYTRSWSEAWGGTDKPWLKKVEAVYDHGQSMYGHGVGMSNRDASLRASSDGWDYITILKYYYTGVQVEKVY</sequence>
<name>A0A2M6W2P6_9BACT</name>
<dbReference type="InterPro" id="IPR013783">
    <property type="entry name" value="Ig-like_fold"/>
</dbReference>
<dbReference type="AlphaFoldDB" id="A0A2M6W2P6"/>
<feature type="domain" description="Peptidoglycan binding-like" evidence="2">
    <location>
        <begin position="193"/>
        <end position="250"/>
    </location>
</feature>
<dbReference type="EMBL" id="PFBX01000055">
    <property type="protein sequence ID" value="PIT87051.1"/>
    <property type="molecule type" value="Genomic_DNA"/>
</dbReference>
<dbReference type="Gene3D" id="2.60.40.10">
    <property type="entry name" value="Immunoglobulins"/>
    <property type="match status" value="1"/>
</dbReference>
<protein>
    <recommendedName>
        <fullName evidence="6">Sporulation stage II protein D amidase enhancer LytB N-terminal domain-containing protein</fullName>
    </recommendedName>
</protein>
<accession>A0A2M6W2P6</accession>
<evidence type="ECO:0008006" key="6">
    <source>
        <dbReference type="Google" id="ProtNLM"/>
    </source>
</evidence>
<dbReference type="Proteomes" id="UP000231183">
    <property type="component" value="Unassembled WGS sequence"/>
</dbReference>
<feature type="domain" description="Sporulation stage II protein D amidase enhancer LytB N-terminal" evidence="3">
    <location>
        <begin position="402"/>
        <end position="492"/>
    </location>
</feature>
<evidence type="ECO:0000259" key="3">
    <source>
        <dbReference type="Pfam" id="PF08486"/>
    </source>
</evidence>
<dbReference type="InterPro" id="IPR036366">
    <property type="entry name" value="PGBDSf"/>
</dbReference>
<reference evidence="5" key="1">
    <citation type="submission" date="2017-09" db="EMBL/GenBank/DDBJ databases">
        <title>Depth-based differentiation of microbial function through sediment-hosted aquifers and enrichment of novel symbionts in the deep terrestrial subsurface.</title>
        <authorList>
            <person name="Probst A.J."/>
            <person name="Ladd B."/>
            <person name="Jarett J.K."/>
            <person name="Geller-Mcgrath D.E."/>
            <person name="Sieber C.M.K."/>
            <person name="Emerson J.B."/>
            <person name="Anantharaman K."/>
            <person name="Thomas B.C."/>
            <person name="Malmstrom R."/>
            <person name="Stieglmeier M."/>
            <person name="Klingl A."/>
            <person name="Woyke T."/>
            <person name="Ryan C.M."/>
            <person name="Banfield J.F."/>
        </authorList>
    </citation>
    <scope>NUCLEOTIDE SEQUENCE [LARGE SCALE GENOMIC DNA]</scope>
</reference>
<dbReference type="SUPFAM" id="SSF47090">
    <property type="entry name" value="PGBD-like"/>
    <property type="match status" value="1"/>
</dbReference>
<dbReference type="InterPro" id="IPR002477">
    <property type="entry name" value="Peptidoglycan-bd-like"/>
</dbReference>
<evidence type="ECO:0000259" key="2">
    <source>
        <dbReference type="Pfam" id="PF01471"/>
    </source>
</evidence>